<dbReference type="EMBL" id="JBHSIS010000006">
    <property type="protein sequence ID" value="MFC4854212.1"/>
    <property type="molecule type" value="Genomic_DNA"/>
</dbReference>
<dbReference type="SUPFAM" id="SSF64518">
    <property type="entry name" value="Phase 1 flagellin"/>
    <property type="match status" value="1"/>
</dbReference>
<comment type="caution">
    <text evidence="3">The sequence shown here is derived from an EMBL/GenBank/DDBJ whole genome shotgun (WGS) entry which is preliminary data.</text>
</comment>
<dbReference type="SUPFAM" id="SSF140453">
    <property type="entry name" value="EsxAB dimer-like"/>
    <property type="match status" value="1"/>
</dbReference>
<dbReference type="SUPFAM" id="SSF55166">
    <property type="entry name" value="Hedgehog/DD-peptidase"/>
    <property type="match status" value="1"/>
</dbReference>
<evidence type="ECO:0000313" key="3">
    <source>
        <dbReference type="EMBL" id="MFC4854212.1"/>
    </source>
</evidence>
<name>A0ABV9RY09_9PSEU</name>
<evidence type="ECO:0000259" key="2">
    <source>
        <dbReference type="Pfam" id="PF13539"/>
    </source>
</evidence>
<proteinExistence type="predicted"/>
<dbReference type="InterPro" id="IPR036689">
    <property type="entry name" value="ESAT-6-like_sf"/>
</dbReference>
<protein>
    <submittedName>
        <fullName evidence="3">M15 family metallopeptidase</fullName>
    </submittedName>
</protein>
<feature type="region of interest" description="Disordered" evidence="1">
    <location>
        <begin position="1"/>
        <end position="20"/>
    </location>
</feature>
<accession>A0ABV9RY09</accession>
<dbReference type="InterPro" id="IPR009045">
    <property type="entry name" value="Zn_M74/Hedgehog-like"/>
</dbReference>
<sequence>MTETLTQPRTTSGGGSTNQVESLFTNIRSTADAMEKGDVLGSAMGVTNVAMNVLDIAGDPLGAISSAGLGWVLGAVSFLREPFEILKGDSGAVSGSAQSWGSASSNLCSVAGQYRSASSTQTRSWSGSAGDGYRRTSGNQASGLDALSQASRAVSGAITQAGQAVAQARQAVMDLIGEAVQKIIQICIEALSKSWLSFGASVAMGIAQSTQKAVQTGAKLIQQIQKVVQTLQKIIKTVQQIMQVVQQVKQLLETIGGRASGQQQVTPSAQQIQYNPNSTYYQPNDVGQLQLAQAQTLPQNVPIPQVRPAVETQRQYDGPTSQNGWPVNTPLVTRDVPGTNVRLRVAEGPAGEVLIHVASQVSARVENVSMDSEAGERDDWGHAHRNVRGGEAVSNHASGTAIDLNATRHPLGVRDTFTPEQQQEIRTILHEVDNVVRWGGDYRNRADDMHFEIIGSQEEVAAVAARLRNAQQQQ</sequence>
<dbReference type="Gene3D" id="3.30.1380.10">
    <property type="match status" value="1"/>
</dbReference>
<keyword evidence="4" id="KW-1185">Reference proteome</keyword>
<dbReference type="Proteomes" id="UP001595859">
    <property type="component" value="Unassembled WGS sequence"/>
</dbReference>
<evidence type="ECO:0000256" key="1">
    <source>
        <dbReference type="SAM" id="MobiDB-lite"/>
    </source>
</evidence>
<feature type="domain" description="Peptidase M15C" evidence="2">
    <location>
        <begin position="389"/>
        <end position="453"/>
    </location>
</feature>
<dbReference type="RefSeq" id="WP_378056161.1">
    <property type="nucleotide sequence ID" value="NZ_JBHSIS010000006.1"/>
</dbReference>
<gene>
    <name evidence="3" type="ORF">ACFPCV_11930</name>
</gene>
<dbReference type="InterPro" id="IPR039561">
    <property type="entry name" value="Peptidase_M15C"/>
</dbReference>
<dbReference type="Pfam" id="PF13539">
    <property type="entry name" value="Peptidase_M15_4"/>
    <property type="match status" value="1"/>
</dbReference>
<evidence type="ECO:0000313" key="4">
    <source>
        <dbReference type="Proteomes" id="UP001595859"/>
    </source>
</evidence>
<reference evidence="4" key="1">
    <citation type="journal article" date="2019" name="Int. J. Syst. Evol. Microbiol.">
        <title>The Global Catalogue of Microorganisms (GCM) 10K type strain sequencing project: providing services to taxonomists for standard genome sequencing and annotation.</title>
        <authorList>
            <consortium name="The Broad Institute Genomics Platform"/>
            <consortium name="The Broad Institute Genome Sequencing Center for Infectious Disease"/>
            <person name="Wu L."/>
            <person name="Ma J."/>
        </authorList>
    </citation>
    <scope>NUCLEOTIDE SEQUENCE [LARGE SCALE GENOMIC DNA]</scope>
    <source>
        <strain evidence="4">ZS-22-S1</strain>
    </source>
</reference>
<organism evidence="3 4">
    <name type="scientific">Actinophytocola glycyrrhizae</name>
    <dbReference type="NCBI Taxonomy" id="2044873"/>
    <lineage>
        <taxon>Bacteria</taxon>
        <taxon>Bacillati</taxon>
        <taxon>Actinomycetota</taxon>
        <taxon>Actinomycetes</taxon>
        <taxon>Pseudonocardiales</taxon>
        <taxon>Pseudonocardiaceae</taxon>
    </lineage>
</organism>